<dbReference type="EnsemblBacteria" id="ABM80522">
    <property type="protein sequence ID" value="ABM80522"/>
    <property type="gene ID" value="Hbut_0666"/>
</dbReference>
<dbReference type="GeneID" id="4782333"/>
<dbReference type="PROSITE" id="PS51464">
    <property type="entry name" value="SIS"/>
    <property type="match status" value="1"/>
</dbReference>
<feature type="domain" description="SIS" evidence="1">
    <location>
        <begin position="26"/>
        <end position="166"/>
    </location>
</feature>
<accession>A2BKL1</accession>
<reference evidence="2 3" key="1">
    <citation type="journal article" date="2007" name="Archaea">
        <title>The genome of Hyperthermus butylicus: a sulfur-reducing, peptide fermenting, neutrophilic Crenarchaeote growing up to 108 degrees C.</title>
        <authorList>
            <person name="Brugger K."/>
            <person name="Chen L."/>
            <person name="Stark M."/>
            <person name="Zibat A."/>
            <person name="Redder P."/>
            <person name="Ruepp A."/>
            <person name="Awayez M."/>
            <person name="She Q."/>
            <person name="Garrett R.A."/>
            <person name="Klenk H.P."/>
        </authorList>
    </citation>
    <scope>NUCLEOTIDE SEQUENCE [LARGE SCALE GENOMIC DNA]</scope>
    <source>
        <strain evidence="3">DSM 5456 / JCM 9403 / PLM1-5</strain>
    </source>
</reference>
<dbReference type="eggNOG" id="arCOG00059">
    <property type="taxonomic scope" value="Archaea"/>
</dbReference>
<evidence type="ECO:0000313" key="3">
    <source>
        <dbReference type="Proteomes" id="UP000002593"/>
    </source>
</evidence>
<dbReference type="GO" id="GO:1901135">
    <property type="term" value="P:carbohydrate derivative metabolic process"/>
    <property type="evidence" value="ECO:0007669"/>
    <property type="project" value="InterPro"/>
</dbReference>
<dbReference type="Gene3D" id="3.40.50.10490">
    <property type="entry name" value="Glucose-6-phosphate isomerase like protein, domain 1"/>
    <property type="match status" value="1"/>
</dbReference>
<organism evidence="2 3">
    <name type="scientific">Hyperthermus butylicus (strain DSM 5456 / JCM 9403 / PLM1-5)</name>
    <dbReference type="NCBI Taxonomy" id="415426"/>
    <lineage>
        <taxon>Archaea</taxon>
        <taxon>Thermoproteota</taxon>
        <taxon>Thermoprotei</taxon>
        <taxon>Desulfurococcales</taxon>
        <taxon>Pyrodictiaceae</taxon>
        <taxon>Hyperthermus</taxon>
    </lineage>
</organism>
<dbReference type="OrthoDB" id="34358at2157"/>
<keyword evidence="3" id="KW-1185">Reference proteome</keyword>
<proteinExistence type="predicted"/>
<evidence type="ECO:0000313" key="2">
    <source>
        <dbReference type="EMBL" id="ABM80522.1"/>
    </source>
</evidence>
<evidence type="ECO:0000259" key="1">
    <source>
        <dbReference type="PROSITE" id="PS51464"/>
    </source>
</evidence>
<dbReference type="InterPro" id="IPR001347">
    <property type="entry name" value="SIS_dom"/>
</dbReference>
<gene>
    <name evidence="2" type="ordered locus">Hbut_0666</name>
</gene>
<dbReference type="GO" id="GO:0097367">
    <property type="term" value="F:carbohydrate derivative binding"/>
    <property type="evidence" value="ECO:0007669"/>
    <property type="project" value="InterPro"/>
</dbReference>
<dbReference type="AlphaFoldDB" id="A2BKL1"/>
<dbReference type="RefSeq" id="WP_011821840.1">
    <property type="nucleotide sequence ID" value="NC_008818.1"/>
</dbReference>
<dbReference type="SUPFAM" id="SSF53697">
    <property type="entry name" value="SIS domain"/>
    <property type="match status" value="1"/>
</dbReference>
<name>A2BKL1_HYPBU</name>
<sequence>MANLAKYILSELERINAIVSEQLEHTKPLLEGAECIAAIGAGDSYAAALALEACSGGTAEALDPFDALYSGRLGRLARKGCILVALSVGGRTRAVLDVAQRYRELGGRVVAVTGPGTPLASLANDAVELVYTGLASGIGAARHVAMLAALAGLLGAQPQVANLDAPCELARADAYAGACEAYSSAHYAELKRAEVWGEAAPSHRLEQLVHAPIYTAKTVAVYESSIASRDRQREALETLREAGFQVYTVPATGDCWSTILSQAAATLYCIAVRAENEKVEEPAYRRHPGLEHLTRLIYEMS</sequence>
<dbReference type="HOGENOM" id="CLU_926279_0_0_2"/>
<dbReference type="EMBL" id="CP000493">
    <property type="protein sequence ID" value="ABM80522.1"/>
    <property type="molecule type" value="Genomic_DNA"/>
</dbReference>
<protein>
    <submittedName>
        <fullName evidence="2">Conserved Sulfolobus protein</fullName>
    </submittedName>
</protein>
<dbReference type="KEGG" id="hbu:Hbut_0666"/>
<dbReference type="Proteomes" id="UP000002593">
    <property type="component" value="Chromosome"/>
</dbReference>
<dbReference type="InterPro" id="IPR046348">
    <property type="entry name" value="SIS_dom_sf"/>
</dbReference>